<reference evidence="5" key="3">
    <citation type="submission" date="2015-09" db="EMBL/GenBank/DDBJ databases">
        <title>Cronobacter genome sequencing and assembly.</title>
        <authorList>
            <person name="Descombes P."/>
            <person name="Baert L."/>
            <person name="Ngom-Bru C."/>
            <person name="Barretto C."/>
        </authorList>
    </citation>
    <scope>NUCLEOTIDE SEQUENCE [LARGE SCALE GENOMIC DNA]</scope>
    <source>
        <strain evidence="5">LMG 26250</strain>
    </source>
</reference>
<dbReference type="GO" id="GO:0016747">
    <property type="term" value="F:acyltransferase activity, transferring groups other than amino-acyl groups"/>
    <property type="evidence" value="ECO:0007669"/>
    <property type="project" value="InterPro"/>
</dbReference>
<keyword evidence="5" id="KW-1185">Reference proteome</keyword>
<evidence type="ECO:0000313" key="3">
    <source>
        <dbReference type="EMBL" id="CCJ73913.1"/>
    </source>
</evidence>
<evidence type="ECO:0000313" key="4">
    <source>
        <dbReference type="Proteomes" id="UP000009340"/>
    </source>
</evidence>
<dbReference type="RefSeq" id="WP_007678100.1">
    <property type="nucleotide sequence ID" value="NZ_CAKW01000118.1"/>
</dbReference>
<reference evidence="2 5" key="4">
    <citation type="journal article" date="2016" name="Genome Announc.">
        <title>Fully Closed Genome Sequences of Five Type Strains of the Genus Cronobacter and One Cronobacter sakazakii Strain.</title>
        <authorList>
            <person name="Moine D."/>
            <person name="Kassam M."/>
            <person name="Baert L."/>
            <person name="Tang Y."/>
            <person name="Barretto C."/>
            <person name="Ngom Bru C."/>
            <person name="Klijn A."/>
            <person name="Descombes P."/>
        </authorList>
    </citation>
    <scope>NUCLEOTIDE SEQUENCE [LARGE SCALE GENOMIC DNA]</scope>
    <source>
        <strain evidence="2 5">LMG 26250</strain>
    </source>
</reference>
<organism evidence="3 4">
    <name type="scientific">Cronobacter condimenti 1330</name>
    <dbReference type="NCBI Taxonomy" id="1073999"/>
    <lineage>
        <taxon>Bacteria</taxon>
        <taxon>Pseudomonadati</taxon>
        <taxon>Pseudomonadota</taxon>
        <taxon>Gammaproteobacteria</taxon>
        <taxon>Enterobacterales</taxon>
        <taxon>Enterobacteriaceae</taxon>
        <taxon>Cronobacter</taxon>
    </lineage>
</organism>
<dbReference type="PATRIC" id="fig|1073999.7.peg.2501"/>
<evidence type="ECO:0000313" key="5">
    <source>
        <dbReference type="Proteomes" id="UP000067320"/>
    </source>
</evidence>
<accession>K8A2F0</accession>
<dbReference type="EMBL" id="CP012264">
    <property type="protein sequence ID" value="ALB63165.1"/>
    <property type="molecule type" value="Genomic_DNA"/>
</dbReference>
<dbReference type="OrthoDB" id="9787920at2"/>
<dbReference type="CDD" id="cd04301">
    <property type="entry name" value="NAT_SF"/>
    <property type="match status" value="1"/>
</dbReference>
<dbReference type="Proteomes" id="UP000067320">
    <property type="component" value="Chromosome"/>
</dbReference>
<dbReference type="PROSITE" id="PS51186">
    <property type="entry name" value="GNAT"/>
    <property type="match status" value="1"/>
</dbReference>
<dbReference type="KEGG" id="ccon:AFK62_11900"/>
<dbReference type="Pfam" id="PF00583">
    <property type="entry name" value="Acetyltransf_1"/>
    <property type="match status" value="1"/>
</dbReference>
<name>K8A2F0_9ENTR</name>
<dbReference type="SUPFAM" id="SSF55729">
    <property type="entry name" value="Acyl-CoA N-acyltransferases (Nat)"/>
    <property type="match status" value="1"/>
</dbReference>
<dbReference type="InterPro" id="IPR000182">
    <property type="entry name" value="GNAT_dom"/>
</dbReference>
<sequence>MEYLLTDQADEALKAQIKKQVNVYNADHMPMNAQEVIIRVNDAQGNLVGGLTGRSVWGCLHIDFLWVDETLRGQGTGATLIAMAEDEGRKRGCKRVFVDTFSFQAPEFYRKQGYEVYGVAPDYLNNHTRFYLGKPLSL</sequence>
<dbReference type="AlphaFoldDB" id="K8A2F0"/>
<dbReference type="Gene3D" id="3.40.630.30">
    <property type="match status" value="1"/>
</dbReference>
<dbReference type="InterPro" id="IPR016181">
    <property type="entry name" value="Acyl_CoA_acyltransferase"/>
</dbReference>
<evidence type="ECO:0000313" key="2">
    <source>
        <dbReference type="EMBL" id="ALB63165.1"/>
    </source>
</evidence>
<keyword evidence="3" id="KW-0808">Transferase</keyword>
<gene>
    <name evidence="2" type="ORF">AFK62_11900</name>
    <name evidence="3" type="ORF">BN137_3302</name>
</gene>
<feature type="domain" description="N-acetyltransferase" evidence="1">
    <location>
        <begin position="1"/>
        <end position="137"/>
    </location>
</feature>
<dbReference type="eggNOG" id="COG0456">
    <property type="taxonomic scope" value="Bacteria"/>
</dbReference>
<dbReference type="STRING" id="1073999.AFK62_11900"/>
<dbReference type="EMBL" id="CAKW01000118">
    <property type="protein sequence ID" value="CCJ73913.1"/>
    <property type="molecule type" value="Genomic_DNA"/>
</dbReference>
<reference evidence="3" key="1">
    <citation type="submission" date="2012-07" db="EMBL/GenBank/DDBJ databases">
        <authorList>
            <person name="Cummings C."/>
        </authorList>
    </citation>
    <scope>NUCLEOTIDE SEQUENCE</scope>
    <source>
        <strain evidence="3">1330</strain>
    </source>
</reference>
<proteinExistence type="predicted"/>
<evidence type="ECO:0000259" key="1">
    <source>
        <dbReference type="PROSITE" id="PS51186"/>
    </source>
</evidence>
<dbReference type="Proteomes" id="UP000009340">
    <property type="component" value="Unassembled WGS sequence"/>
</dbReference>
<reference evidence="5" key="2">
    <citation type="submission" date="2015-07" db="EMBL/GenBank/DDBJ databases">
        <authorList>
            <person name="Moine D."/>
            <person name="Kassam M."/>
        </authorList>
    </citation>
    <scope>NUCLEOTIDE SEQUENCE [LARGE SCALE GENOMIC DNA]</scope>
    <source>
        <strain evidence="5">LMG 26250</strain>
    </source>
</reference>
<protein>
    <submittedName>
        <fullName evidence="3">Acetyltransferase</fullName>
    </submittedName>
    <submittedName>
        <fullName evidence="2">Biotin transporter BioY</fullName>
    </submittedName>
</protein>